<evidence type="ECO:0000256" key="1">
    <source>
        <dbReference type="SAM" id="MobiDB-lite"/>
    </source>
</evidence>
<accession>M5TS84</accession>
<feature type="compositionally biased region" description="Basic and acidic residues" evidence="1">
    <location>
        <begin position="7"/>
        <end position="26"/>
    </location>
</feature>
<sequence length="62" mass="6900">METIMDTQEKPVREKISDSVQSKDEPLGEQAPEAPFAVVGLTYPIVLIAILGAIAFYFYVLR</sequence>
<keyword evidence="4" id="KW-1185">Reference proteome</keyword>
<feature type="region of interest" description="Disordered" evidence="1">
    <location>
        <begin position="1"/>
        <end position="28"/>
    </location>
</feature>
<evidence type="ECO:0000313" key="4">
    <source>
        <dbReference type="Proteomes" id="UP000011885"/>
    </source>
</evidence>
<organism evidence="3 4">
    <name type="scientific">Rhodopirellula sallentina SM41</name>
    <dbReference type="NCBI Taxonomy" id="1263870"/>
    <lineage>
        <taxon>Bacteria</taxon>
        <taxon>Pseudomonadati</taxon>
        <taxon>Planctomycetota</taxon>
        <taxon>Planctomycetia</taxon>
        <taxon>Pirellulales</taxon>
        <taxon>Pirellulaceae</taxon>
        <taxon>Rhodopirellula</taxon>
    </lineage>
</organism>
<reference evidence="3 4" key="1">
    <citation type="journal article" date="2013" name="Mar. Genomics">
        <title>Expression of sulfatases in Rhodopirellula baltica and the diversity of sulfatases in the genus Rhodopirellula.</title>
        <authorList>
            <person name="Wegner C.E."/>
            <person name="Richter-Heitmann T."/>
            <person name="Klindworth A."/>
            <person name="Klockow C."/>
            <person name="Richter M."/>
            <person name="Achstetter T."/>
            <person name="Glockner F.O."/>
            <person name="Harder J."/>
        </authorList>
    </citation>
    <scope>NUCLEOTIDE SEQUENCE [LARGE SCALE GENOMIC DNA]</scope>
    <source>
        <strain evidence="3 4">SM41</strain>
    </source>
</reference>
<protein>
    <submittedName>
        <fullName evidence="3">Uncharacterized protein</fullName>
    </submittedName>
</protein>
<keyword evidence="2" id="KW-0812">Transmembrane</keyword>
<dbReference type="PATRIC" id="fig|1263870.3.peg.6932"/>
<dbReference type="EMBL" id="ANOH01000456">
    <property type="protein sequence ID" value="EMI52020.1"/>
    <property type="molecule type" value="Genomic_DNA"/>
</dbReference>
<comment type="caution">
    <text evidence="3">The sequence shown here is derived from an EMBL/GenBank/DDBJ whole genome shotgun (WGS) entry which is preliminary data.</text>
</comment>
<evidence type="ECO:0000256" key="2">
    <source>
        <dbReference type="SAM" id="Phobius"/>
    </source>
</evidence>
<feature type="transmembrane region" description="Helical" evidence="2">
    <location>
        <begin position="36"/>
        <end position="60"/>
    </location>
</feature>
<dbReference type="AlphaFoldDB" id="M5TS84"/>
<evidence type="ECO:0000313" key="3">
    <source>
        <dbReference type="EMBL" id="EMI52020.1"/>
    </source>
</evidence>
<proteinExistence type="predicted"/>
<gene>
    <name evidence="3" type="ORF">RSSM_06541</name>
</gene>
<keyword evidence="2" id="KW-1133">Transmembrane helix</keyword>
<keyword evidence="2" id="KW-0472">Membrane</keyword>
<dbReference type="Proteomes" id="UP000011885">
    <property type="component" value="Unassembled WGS sequence"/>
</dbReference>
<name>M5TS84_9BACT</name>